<feature type="non-terminal residue" evidence="2">
    <location>
        <position position="122"/>
    </location>
</feature>
<name>A0A0D0BE79_9AGAR</name>
<keyword evidence="3" id="KW-1185">Reference proteome</keyword>
<proteinExistence type="predicted"/>
<dbReference type="Proteomes" id="UP000053593">
    <property type="component" value="Unassembled WGS sequence"/>
</dbReference>
<protein>
    <submittedName>
        <fullName evidence="2">Uncharacterized protein</fullName>
    </submittedName>
</protein>
<keyword evidence="1" id="KW-1133">Transmembrane helix</keyword>
<accession>A0A0D0BE79</accession>
<feature type="transmembrane region" description="Helical" evidence="1">
    <location>
        <begin position="12"/>
        <end position="32"/>
    </location>
</feature>
<organism evidence="2 3">
    <name type="scientific">Collybiopsis luxurians FD-317 M1</name>
    <dbReference type="NCBI Taxonomy" id="944289"/>
    <lineage>
        <taxon>Eukaryota</taxon>
        <taxon>Fungi</taxon>
        <taxon>Dikarya</taxon>
        <taxon>Basidiomycota</taxon>
        <taxon>Agaricomycotina</taxon>
        <taxon>Agaricomycetes</taxon>
        <taxon>Agaricomycetidae</taxon>
        <taxon>Agaricales</taxon>
        <taxon>Marasmiineae</taxon>
        <taxon>Omphalotaceae</taxon>
        <taxon>Collybiopsis</taxon>
        <taxon>Collybiopsis luxurians</taxon>
    </lineage>
</organism>
<gene>
    <name evidence="2" type="ORF">GYMLUDRAFT_49739</name>
</gene>
<sequence length="122" mass="13487">MMANTSMDVSVLGIYPVHYLLLIQVIQVVQYASNWSQMLYPYPQVPPNLYLPPCPAVIIRPNKSSTSTCINHNLPRQAAAAASLVVRAALLTPAAHQTKRRMKKGLKRLKKQTVQFPSFGAG</sequence>
<reference evidence="2 3" key="1">
    <citation type="submission" date="2014-04" db="EMBL/GenBank/DDBJ databases">
        <title>Evolutionary Origins and Diversification of the Mycorrhizal Mutualists.</title>
        <authorList>
            <consortium name="DOE Joint Genome Institute"/>
            <consortium name="Mycorrhizal Genomics Consortium"/>
            <person name="Kohler A."/>
            <person name="Kuo A."/>
            <person name="Nagy L.G."/>
            <person name="Floudas D."/>
            <person name="Copeland A."/>
            <person name="Barry K.W."/>
            <person name="Cichocki N."/>
            <person name="Veneault-Fourrey C."/>
            <person name="LaButti K."/>
            <person name="Lindquist E.A."/>
            <person name="Lipzen A."/>
            <person name="Lundell T."/>
            <person name="Morin E."/>
            <person name="Murat C."/>
            <person name="Riley R."/>
            <person name="Ohm R."/>
            <person name="Sun H."/>
            <person name="Tunlid A."/>
            <person name="Henrissat B."/>
            <person name="Grigoriev I.V."/>
            <person name="Hibbett D.S."/>
            <person name="Martin F."/>
        </authorList>
    </citation>
    <scope>NUCLEOTIDE SEQUENCE [LARGE SCALE GENOMIC DNA]</scope>
    <source>
        <strain evidence="2 3">FD-317 M1</strain>
    </source>
</reference>
<evidence type="ECO:0000313" key="3">
    <source>
        <dbReference type="Proteomes" id="UP000053593"/>
    </source>
</evidence>
<dbReference type="HOGENOM" id="CLU_2032098_0_0_1"/>
<dbReference type="EMBL" id="KN834836">
    <property type="protein sequence ID" value="KIK52911.1"/>
    <property type="molecule type" value="Genomic_DNA"/>
</dbReference>
<evidence type="ECO:0000313" key="2">
    <source>
        <dbReference type="EMBL" id="KIK52911.1"/>
    </source>
</evidence>
<dbReference type="AlphaFoldDB" id="A0A0D0BE79"/>
<evidence type="ECO:0000256" key="1">
    <source>
        <dbReference type="SAM" id="Phobius"/>
    </source>
</evidence>
<keyword evidence="1" id="KW-0812">Transmembrane</keyword>
<keyword evidence="1" id="KW-0472">Membrane</keyword>